<dbReference type="AlphaFoldDB" id="A0ABC8RM96"/>
<protein>
    <submittedName>
        <fullName evidence="2">Uncharacterized protein</fullName>
    </submittedName>
</protein>
<feature type="compositionally biased region" description="Polar residues" evidence="1">
    <location>
        <begin position="7"/>
        <end position="25"/>
    </location>
</feature>
<evidence type="ECO:0000313" key="3">
    <source>
        <dbReference type="Proteomes" id="UP001642360"/>
    </source>
</evidence>
<dbReference type="Proteomes" id="UP001642360">
    <property type="component" value="Unassembled WGS sequence"/>
</dbReference>
<feature type="non-terminal residue" evidence="2">
    <location>
        <position position="70"/>
    </location>
</feature>
<dbReference type="EMBL" id="CAUOFW020001536">
    <property type="protein sequence ID" value="CAK9146099.1"/>
    <property type="molecule type" value="Genomic_DNA"/>
</dbReference>
<keyword evidence="3" id="KW-1185">Reference proteome</keyword>
<gene>
    <name evidence="2" type="ORF">ILEXP_LOCUS13936</name>
</gene>
<sequence length="70" mass="7441">FPPIKQDVSTMDTSGDNDSQTSNQDLGIVDASGINLDASGDDDPQTWPIYQNESESDIPNQSLAEDAPAT</sequence>
<feature type="region of interest" description="Disordered" evidence="1">
    <location>
        <begin position="1"/>
        <end position="70"/>
    </location>
</feature>
<feature type="non-terminal residue" evidence="2">
    <location>
        <position position="1"/>
    </location>
</feature>
<reference evidence="2 3" key="1">
    <citation type="submission" date="2024-02" db="EMBL/GenBank/DDBJ databases">
        <authorList>
            <person name="Vignale AGUSTIN F."/>
            <person name="Sosa J E."/>
            <person name="Modenutti C."/>
        </authorList>
    </citation>
    <scope>NUCLEOTIDE SEQUENCE [LARGE SCALE GENOMIC DNA]</scope>
</reference>
<evidence type="ECO:0000313" key="2">
    <source>
        <dbReference type="EMBL" id="CAK9146099.1"/>
    </source>
</evidence>
<organism evidence="2 3">
    <name type="scientific">Ilex paraguariensis</name>
    <name type="common">yerba mate</name>
    <dbReference type="NCBI Taxonomy" id="185542"/>
    <lineage>
        <taxon>Eukaryota</taxon>
        <taxon>Viridiplantae</taxon>
        <taxon>Streptophyta</taxon>
        <taxon>Embryophyta</taxon>
        <taxon>Tracheophyta</taxon>
        <taxon>Spermatophyta</taxon>
        <taxon>Magnoliopsida</taxon>
        <taxon>eudicotyledons</taxon>
        <taxon>Gunneridae</taxon>
        <taxon>Pentapetalae</taxon>
        <taxon>asterids</taxon>
        <taxon>campanulids</taxon>
        <taxon>Aquifoliales</taxon>
        <taxon>Aquifoliaceae</taxon>
        <taxon>Ilex</taxon>
    </lineage>
</organism>
<evidence type="ECO:0000256" key="1">
    <source>
        <dbReference type="SAM" id="MobiDB-lite"/>
    </source>
</evidence>
<accession>A0ABC8RM96</accession>
<name>A0ABC8RM96_9AQUA</name>
<proteinExistence type="predicted"/>
<feature type="compositionally biased region" description="Polar residues" evidence="1">
    <location>
        <begin position="48"/>
        <end position="63"/>
    </location>
</feature>
<comment type="caution">
    <text evidence="2">The sequence shown here is derived from an EMBL/GenBank/DDBJ whole genome shotgun (WGS) entry which is preliminary data.</text>
</comment>